<evidence type="ECO:0000313" key="2">
    <source>
        <dbReference type="EMBL" id="GFF13979.1"/>
    </source>
</evidence>
<sequence>MAILDKESRRLRMPSLSAMKLQKKSTPPSPESPPRKDPAPVYPVRSDSVPVRPPRPQEKELPPNPMLQSTSPPPAPFSNPTHPYNDRPLPSFPRVPVPKPADPVPVQQSTPPPSDGSEPEPERMPQPSTRLENVEQKPAPVNPGPAPRYQPYQPREQPPVAAADDDQDPLEDYIPDPEPELDGPGDAVEDDTGPWTPPDYEPVAPPLNKLHYACYQEHRAMLPAQNLWYPLPCMACQKFDRETRFRCVFCCLRVCGACHEGLKKSPHRSLARWMETLPARENGQASAF</sequence>
<dbReference type="Proteomes" id="UP000452235">
    <property type="component" value="Unassembled WGS sequence"/>
</dbReference>
<feature type="compositionally biased region" description="Basic and acidic residues" evidence="1">
    <location>
        <begin position="1"/>
        <end position="10"/>
    </location>
</feature>
<accession>A0A5M3YQB6</accession>
<proteinExistence type="predicted"/>
<protein>
    <submittedName>
        <fullName evidence="2">Uncharacterized protein</fullName>
    </submittedName>
</protein>
<reference evidence="2 3" key="1">
    <citation type="submission" date="2020-01" db="EMBL/GenBank/DDBJ databases">
        <title>Aspergillus terreus IFO 6365 whole genome shotgun sequence.</title>
        <authorList>
            <person name="Kanamasa S."/>
            <person name="Takahashi H."/>
        </authorList>
    </citation>
    <scope>NUCLEOTIDE SEQUENCE [LARGE SCALE GENOMIC DNA]</scope>
    <source>
        <strain evidence="2 3">IFO 6365</strain>
    </source>
</reference>
<organism evidence="2 3">
    <name type="scientific">Aspergillus terreus</name>
    <dbReference type="NCBI Taxonomy" id="33178"/>
    <lineage>
        <taxon>Eukaryota</taxon>
        <taxon>Fungi</taxon>
        <taxon>Dikarya</taxon>
        <taxon>Ascomycota</taxon>
        <taxon>Pezizomycotina</taxon>
        <taxon>Eurotiomycetes</taxon>
        <taxon>Eurotiomycetidae</taxon>
        <taxon>Eurotiales</taxon>
        <taxon>Aspergillaceae</taxon>
        <taxon>Aspergillus</taxon>
        <taxon>Aspergillus subgen. Circumdati</taxon>
    </lineage>
</organism>
<evidence type="ECO:0000256" key="1">
    <source>
        <dbReference type="SAM" id="MobiDB-lite"/>
    </source>
</evidence>
<dbReference type="OrthoDB" id="5425130at2759"/>
<name>A0A5M3YQB6_ASPTE</name>
<feature type="compositionally biased region" description="Pro residues" evidence="1">
    <location>
        <begin position="90"/>
        <end position="103"/>
    </location>
</feature>
<feature type="compositionally biased region" description="Acidic residues" evidence="1">
    <location>
        <begin position="163"/>
        <end position="192"/>
    </location>
</feature>
<evidence type="ECO:0000313" key="3">
    <source>
        <dbReference type="Proteomes" id="UP000452235"/>
    </source>
</evidence>
<comment type="caution">
    <text evidence="2">The sequence shown here is derived from an EMBL/GenBank/DDBJ whole genome shotgun (WGS) entry which is preliminary data.</text>
</comment>
<gene>
    <name evidence="2" type="ORF">ATEIFO6365_0003003200</name>
</gene>
<dbReference type="AlphaFoldDB" id="A0A5M3YQB6"/>
<dbReference type="EMBL" id="BLJY01000003">
    <property type="protein sequence ID" value="GFF13979.1"/>
    <property type="molecule type" value="Genomic_DNA"/>
</dbReference>
<keyword evidence="3" id="KW-1185">Reference proteome</keyword>
<feature type="compositionally biased region" description="Low complexity" evidence="1">
    <location>
        <begin position="149"/>
        <end position="162"/>
    </location>
</feature>
<feature type="region of interest" description="Disordered" evidence="1">
    <location>
        <begin position="1"/>
        <end position="197"/>
    </location>
</feature>